<accession>A0A2N5W0K3</accession>
<dbReference type="AlphaFoldDB" id="A0A2N5W0K3"/>
<keyword evidence="1" id="KW-0175">Coiled coil</keyword>
<dbReference type="Proteomes" id="UP000235392">
    <property type="component" value="Unassembled WGS sequence"/>
</dbReference>
<dbReference type="EMBL" id="PGCJ01000811">
    <property type="protein sequence ID" value="PLW19559.1"/>
    <property type="molecule type" value="Genomic_DNA"/>
</dbReference>
<evidence type="ECO:0000256" key="2">
    <source>
        <dbReference type="SAM" id="MobiDB-lite"/>
    </source>
</evidence>
<feature type="compositionally biased region" description="Basic and acidic residues" evidence="2">
    <location>
        <begin position="36"/>
        <end position="46"/>
    </location>
</feature>
<protein>
    <submittedName>
        <fullName evidence="5">Uncharacterized protein</fullName>
    </submittedName>
</protein>
<evidence type="ECO:0000313" key="4">
    <source>
        <dbReference type="EMBL" id="PLW33012.1"/>
    </source>
</evidence>
<feature type="coiled-coil region" evidence="1">
    <location>
        <begin position="9"/>
        <end position="36"/>
    </location>
</feature>
<gene>
    <name evidence="5" type="ORF">PCANC_01550</name>
    <name evidence="3" type="ORF">PCANC_09022</name>
    <name evidence="4" type="ORF">PCASD_14908</name>
</gene>
<feature type="region of interest" description="Disordered" evidence="2">
    <location>
        <begin position="36"/>
        <end position="71"/>
    </location>
</feature>
<dbReference type="EMBL" id="PGCI01000230">
    <property type="protein sequence ID" value="PLW33012.1"/>
    <property type="molecule type" value="Genomic_DNA"/>
</dbReference>
<dbReference type="STRING" id="200324.A0A2N5W0K3"/>
<sequence length="126" mass="14201">MARDILDTKRLVLEDLERSESEAQRLESALNRVRQLDLERSKESSKTSDPNSATSHVIGSLGPVPRPRPRSSRWWRLSTCPRCPHALQSRQISLSCPTIMSPVSGFLQLNQSTNLLMNTSSNSRSR</sequence>
<evidence type="ECO:0000256" key="1">
    <source>
        <dbReference type="SAM" id="Coils"/>
    </source>
</evidence>
<dbReference type="Proteomes" id="UP000235388">
    <property type="component" value="Unassembled WGS sequence"/>
</dbReference>
<evidence type="ECO:0000313" key="3">
    <source>
        <dbReference type="EMBL" id="PLW19559.1"/>
    </source>
</evidence>
<evidence type="ECO:0000313" key="6">
    <source>
        <dbReference type="Proteomes" id="UP000235388"/>
    </source>
</evidence>
<dbReference type="OrthoDB" id="289314at2759"/>
<name>A0A2N5W0K3_9BASI</name>
<dbReference type="EMBL" id="PGCJ01000028">
    <property type="protein sequence ID" value="PLW55789.1"/>
    <property type="molecule type" value="Genomic_DNA"/>
</dbReference>
<keyword evidence="6" id="KW-1185">Reference proteome</keyword>
<reference evidence="6 7" key="1">
    <citation type="submission" date="2017-11" db="EMBL/GenBank/DDBJ databases">
        <title>De novo assembly and phasing of dikaryotic genomes from two isolates of Puccinia coronata f. sp. avenae, the causal agent of oat crown rust.</title>
        <authorList>
            <person name="Miller M.E."/>
            <person name="Zhang Y."/>
            <person name="Omidvar V."/>
            <person name="Sperschneider J."/>
            <person name="Schwessinger B."/>
            <person name="Raley C."/>
            <person name="Palmer J.M."/>
            <person name="Garnica D."/>
            <person name="Upadhyaya N."/>
            <person name="Rathjen J."/>
            <person name="Taylor J.M."/>
            <person name="Park R.F."/>
            <person name="Dodds P.N."/>
            <person name="Hirsch C.D."/>
            <person name="Kianian S.F."/>
            <person name="Figueroa M."/>
        </authorList>
    </citation>
    <scope>NUCLEOTIDE SEQUENCE [LARGE SCALE GENOMIC DNA]</scope>
    <source>
        <strain evidence="5">12NC29</strain>
        <strain evidence="4">12SD80</strain>
    </source>
</reference>
<proteinExistence type="predicted"/>
<evidence type="ECO:0000313" key="7">
    <source>
        <dbReference type="Proteomes" id="UP000235392"/>
    </source>
</evidence>
<evidence type="ECO:0000313" key="5">
    <source>
        <dbReference type="EMBL" id="PLW55789.1"/>
    </source>
</evidence>
<organism evidence="5 6">
    <name type="scientific">Puccinia coronata f. sp. avenae</name>
    <dbReference type="NCBI Taxonomy" id="200324"/>
    <lineage>
        <taxon>Eukaryota</taxon>
        <taxon>Fungi</taxon>
        <taxon>Dikarya</taxon>
        <taxon>Basidiomycota</taxon>
        <taxon>Pucciniomycotina</taxon>
        <taxon>Pucciniomycetes</taxon>
        <taxon>Pucciniales</taxon>
        <taxon>Pucciniaceae</taxon>
        <taxon>Puccinia</taxon>
    </lineage>
</organism>
<comment type="caution">
    <text evidence="5">The sequence shown here is derived from an EMBL/GenBank/DDBJ whole genome shotgun (WGS) entry which is preliminary data.</text>
</comment>
<feature type="compositionally biased region" description="Polar residues" evidence="2">
    <location>
        <begin position="47"/>
        <end position="57"/>
    </location>
</feature>